<dbReference type="PROSITE" id="PS50878">
    <property type="entry name" value="RT_POL"/>
    <property type="match status" value="1"/>
</dbReference>
<dbReference type="InterPro" id="IPR049030">
    <property type="entry name" value="AI2M-like_HNH"/>
</dbReference>
<dbReference type="AlphaFoldDB" id="A0A2D6YIK5"/>
<gene>
    <name evidence="2" type="ORF">CMN54_05985</name>
</gene>
<dbReference type="CDD" id="cd01651">
    <property type="entry name" value="RT_G2_intron"/>
    <property type="match status" value="1"/>
</dbReference>
<dbReference type="PANTHER" id="PTHR34047">
    <property type="entry name" value="NUCLEAR INTRON MATURASE 1, MITOCHONDRIAL-RELATED"/>
    <property type="match status" value="1"/>
</dbReference>
<evidence type="ECO:0000259" key="1">
    <source>
        <dbReference type="PROSITE" id="PS50878"/>
    </source>
</evidence>
<sequence length="492" mass="58248">MKWFIEFDIKGHFDNIDHEILIRCLEKKIDDSRFIALIRRILRAGYIEDWTYHRTYSGTPQGGVISPILANVYLHELDLFMEKLCRFHSKEGKRRVNPEYSKYSNKIQWIVTKLRMIDTPDDELSCELRGRKQRMVEKGQLELSEESRRVLIEEKKSLLETRMNLPEKDQFDPDYERLCYIRYADDFLLGYVGGKEKADGLMAEVKEFLVRELKLECSEEKTKIKHRAEGVRVLGHDLRTSKPMQPKWIDDGWSRKHLQRITNNQILLWEPRERMKGFATRHGYGDLVNGQGKQMHRACLMQNSDLEILTQYNQEVRGFLQYYKYVFNFKTLGIIHYTAESSLVKTLAAKYKLSRAKAYGKYKYNKHLAVKTDKGYRYWVQPKDINRDRPKVSEVDIDNIQKFYASRAELDLRRAASKCEYCGINNGPFEVHHVRKLKDVAKGKASWMKHMMARKRKTMVLCIDFHDDLHRGTLPDQRYLKHEDVESETRAG</sequence>
<dbReference type="Pfam" id="PF01348">
    <property type="entry name" value="Intron_maturas2"/>
    <property type="match status" value="1"/>
</dbReference>
<feature type="domain" description="Reverse transcriptase" evidence="1">
    <location>
        <begin position="1"/>
        <end position="238"/>
    </location>
</feature>
<dbReference type="SUPFAM" id="SSF56672">
    <property type="entry name" value="DNA/RNA polymerases"/>
    <property type="match status" value="1"/>
</dbReference>
<protein>
    <recommendedName>
        <fullName evidence="1">Reverse transcriptase domain-containing protein</fullName>
    </recommendedName>
</protein>
<dbReference type="PANTHER" id="PTHR34047:SF8">
    <property type="entry name" value="PROTEIN YKFC"/>
    <property type="match status" value="1"/>
</dbReference>
<proteinExistence type="predicted"/>
<reference evidence="3" key="1">
    <citation type="submission" date="2017-09" db="EMBL/GenBank/DDBJ databases">
        <title>The Reconstruction of 2,631 Draft Metagenome-Assembled Genomes from the Global Oceans.</title>
        <authorList>
            <person name="Tully B.J."/>
            <person name="Graham E.D."/>
            <person name="Heidelberg J.F."/>
        </authorList>
    </citation>
    <scope>NUCLEOTIDE SEQUENCE [LARGE SCALE GENOMIC DNA]</scope>
</reference>
<dbReference type="InterPro" id="IPR000477">
    <property type="entry name" value="RT_dom"/>
</dbReference>
<evidence type="ECO:0000313" key="3">
    <source>
        <dbReference type="Proteomes" id="UP000226525"/>
    </source>
</evidence>
<dbReference type="GO" id="GO:0006397">
    <property type="term" value="P:mRNA processing"/>
    <property type="evidence" value="ECO:0007669"/>
    <property type="project" value="InterPro"/>
</dbReference>
<dbReference type="Proteomes" id="UP000226525">
    <property type="component" value="Unassembled WGS sequence"/>
</dbReference>
<dbReference type="InterPro" id="IPR024937">
    <property type="entry name" value="Domain_X"/>
</dbReference>
<dbReference type="InterPro" id="IPR043502">
    <property type="entry name" value="DNA/RNA_pol_sf"/>
</dbReference>
<evidence type="ECO:0000313" key="2">
    <source>
        <dbReference type="EMBL" id="MAH62984.1"/>
    </source>
</evidence>
<dbReference type="InterPro" id="IPR051083">
    <property type="entry name" value="GrpII_Intron_Splice-Mob/Def"/>
</dbReference>
<dbReference type="Pfam" id="PF00078">
    <property type="entry name" value="RVT_1"/>
    <property type="match status" value="1"/>
</dbReference>
<comment type="caution">
    <text evidence="2">The sequence shown here is derived from an EMBL/GenBank/DDBJ whole genome shotgun (WGS) entry which is preliminary data.</text>
</comment>
<organism evidence="2 3">
    <name type="scientific">SAR324 cluster bacterium</name>
    <dbReference type="NCBI Taxonomy" id="2024889"/>
    <lineage>
        <taxon>Bacteria</taxon>
        <taxon>Deltaproteobacteria</taxon>
        <taxon>SAR324 cluster</taxon>
    </lineage>
</organism>
<name>A0A2D6YIK5_9DELT</name>
<dbReference type="Pfam" id="PF21368">
    <property type="entry name" value="AI2M-like_HNH"/>
    <property type="match status" value="1"/>
</dbReference>
<dbReference type="EMBL" id="NZEX01000066">
    <property type="protein sequence ID" value="MAH62984.1"/>
    <property type="molecule type" value="Genomic_DNA"/>
</dbReference>
<accession>A0A2D6YIK5</accession>